<evidence type="ECO:0000259" key="8">
    <source>
        <dbReference type="Pfam" id="PF02656"/>
    </source>
</evidence>
<dbReference type="PANTHER" id="PTHR34187:SF2">
    <property type="entry name" value="DUF202 DOMAIN-CONTAINING PROTEIN"/>
    <property type="match status" value="1"/>
</dbReference>
<evidence type="ECO:0000256" key="3">
    <source>
        <dbReference type="ARBA" id="ARBA00022692"/>
    </source>
</evidence>
<feature type="region of interest" description="Disordered" evidence="6">
    <location>
        <begin position="1"/>
        <end position="123"/>
    </location>
</feature>
<dbReference type="InterPro" id="IPR052053">
    <property type="entry name" value="IM_YidH-like"/>
</dbReference>
<dbReference type="GO" id="GO:0005886">
    <property type="term" value="C:plasma membrane"/>
    <property type="evidence" value="ECO:0007669"/>
    <property type="project" value="UniProtKB-SubCell"/>
</dbReference>
<keyword evidence="3 7" id="KW-0812">Transmembrane</keyword>
<organism evidence="9 10">
    <name type="scientific">Cavenderia fasciculata</name>
    <name type="common">Slime mold</name>
    <name type="synonym">Dictyostelium fasciculatum</name>
    <dbReference type="NCBI Taxonomy" id="261658"/>
    <lineage>
        <taxon>Eukaryota</taxon>
        <taxon>Amoebozoa</taxon>
        <taxon>Evosea</taxon>
        <taxon>Eumycetozoa</taxon>
        <taxon>Dictyostelia</taxon>
        <taxon>Acytosteliales</taxon>
        <taxon>Cavenderiaceae</taxon>
        <taxon>Cavenderia</taxon>
    </lineage>
</organism>
<dbReference type="Proteomes" id="UP000007797">
    <property type="component" value="Unassembled WGS sequence"/>
</dbReference>
<feature type="compositionally biased region" description="Low complexity" evidence="6">
    <location>
        <begin position="1"/>
        <end position="20"/>
    </location>
</feature>
<dbReference type="RefSeq" id="XP_004359883.1">
    <property type="nucleotide sequence ID" value="XM_004359826.1"/>
</dbReference>
<evidence type="ECO:0000256" key="4">
    <source>
        <dbReference type="ARBA" id="ARBA00022989"/>
    </source>
</evidence>
<reference evidence="10" key="1">
    <citation type="journal article" date="2011" name="Genome Res.">
        <title>Phylogeny-wide analysis of social amoeba genomes highlights ancient origins for complex intercellular communication.</title>
        <authorList>
            <person name="Heidel A.J."/>
            <person name="Lawal H.M."/>
            <person name="Felder M."/>
            <person name="Schilde C."/>
            <person name="Helps N.R."/>
            <person name="Tunggal B."/>
            <person name="Rivero F."/>
            <person name="John U."/>
            <person name="Schleicher M."/>
            <person name="Eichinger L."/>
            <person name="Platzer M."/>
            <person name="Noegel A.A."/>
            <person name="Schaap P."/>
            <person name="Gloeckner G."/>
        </authorList>
    </citation>
    <scope>NUCLEOTIDE SEQUENCE [LARGE SCALE GENOMIC DNA]</scope>
    <source>
        <strain evidence="10">SH3</strain>
    </source>
</reference>
<dbReference type="OrthoDB" id="199599at2759"/>
<keyword evidence="2" id="KW-1003">Cell membrane</keyword>
<keyword evidence="5 7" id="KW-0472">Membrane</keyword>
<dbReference type="PANTHER" id="PTHR34187">
    <property type="entry name" value="FGR18P"/>
    <property type="match status" value="1"/>
</dbReference>
<dbReference type="EMBL" id="GL883010">
    <property type="protein sequence ID" value="EGG22032.1"/>
    <property type="molecule type" value="Genomic_DNA"/>
</dbReference>
<evidence type="ECO:0000313" key="10">
    <source>
        <dbReference type="Proteomes" id="UP000007797"/>
    </source>
</evidence>
<name>F4PQS4_CACFS</name>
<feature type="transmembrane region" description="Helical" evidence="7">
    <location>
        <begin position="156"/>
        <end position="174"/>
    </location>
</feature>
<feature type="domain" description="DUF202" evidence="8">
    <location>
        <begin position="147"/>
        <end position="223"/>
    </location>
</feature>
<evidence type="ECO:0000256" key="1">
    <source>
        <dbReference type="ARBA" id="ARBA00004651"/>
    </source>
</evidence>
<gene>
    <name evidence="9" type="ORF">DFA_01921</name>
</gene>
<evidence type="ECO:0000256" key="6">
    <source>
        <dbReference type="SAM" id="MobiDB-lite"/>
    </source>
</evidence>
<dbReference type="Pfam" id="PF02656">
    <property type="entry name" value="DUF202"/>
    <property type="match status" value="1"/>
</dbReference>
<evidence type="ECO:0000256" key="5">
    <source>
        <dbReference type="ARBA" id="ARBA00023136"/>
    </source>
</evidence>
<evidence type="ECO:0000256" key="7">
    <source>
        <dbReference type="SAM" id="Phobius"/>
    </source>
</evidence>
<proteinExistence type="predicted"/>
<protein>
    <recommendedName>
        <fullName evidence="8">DUF202 domain-containing protein</fullName>
    </recommendedName>
</protein>
<dbReference type="GeneID" id="14872950"/>
<dbReference type="InterPro" id="IPR003807">
    <property type="entry name" value="DUF202"/>
</dbReference>
<accession>F4PQS4</accession>
<feature type="transmembrane region" description="Helical" evidence="7">
    <location>
        <begin position="204"/>
        <end position="226"/>
    </location>
</feature>
<keyword evidence="10" id="KW-1185">Reference proteome</keyword>
<comment type="subcellular location">
    <subcellularLocation>
        <location evidence="1">Cell membrane</location>
        <topology evidence="1">Multi-pass membrane protein</topology>
    </subcellularLocation>
</comment>
<dbReference type="OMA" id="RTGLSCI"/>
<keyword evidence="4 7" id="KW-1133">Transmembrane helix</keyword>
<sequence>MSNNNNNNNYNNNNNNNNNNEKQQDDIVVNTTTASSSSNSVNNNNNNNTSAAGETTTNLESNIKQRKNVDLKKSQNALRRSQMHHSSNLPLPSPSSLRRSSHNLNASTSNNNTSNNNLRDTTIDEKRHRLRKLLFSKILENKGSVARDHLANERTYLAWLRTGLSCIALGVALAKLGTSRAGYPFRYFVVYKQLLKGKFSPNRVGTIVFILLCLGAAIASLVIVLVNKVFKLKDFPAE</sequence>
<dbReference type="AlphaFoldDB" id="F4PQS4"/>
<evidence type="ECO:0000256" key="2">
    <source>
        <dbReference type="ARBA" id="ARBA00022475"/>
    </source>
</evidence>
<feature type="compositionally biased region" description="Low complexity" evidence="6">
    <location>
        <begin position="28"/>
        <end position="58"/>
    </location>
</feature>
<feature type="compositionally biased region" description="Low complexity" evidence="6">
    <location>
        <begin position="84"/>
        <end position="118"/>
    </location>
</feature>
<dbReference type="KEGG" id="dfa:DFA_01921"/>
<evidence type="ECO:0000313" key="9">
    <source>
        <dbReference type="EMBL" id="EGG22032.1"/>
    </source>
</evidence>